<sequence length="653" mass="72224">MSRFPRTRLGETDPQDKQDDSESAPLTGNPTTPPAADSQAARIARNPPVFSNFSLPHRPPQGRRVKISADEEDDEVHDTFIEDPQLALEQSIPLRKIMHSHSRQASRSSIKSPRPGRRPGHSRNSSRGSVRSLFSNDGDDSVLFGKDDDDDSSVGTPGGRKVRRVRWHNGETPLEGRSRMNSFEGGDGLGPGGGEFMWSKEAEKRVVRKFDIYLVGFMAGLYTLSFLDRSNIGNARLAGLQEDLELSSSQWEWLLTAFYISYIGFEWMTLLWKVFPASTYVPICVAGWGIIAVFQALSWNFSSMLTLRFLLGIVEAAFGPGVPFYLSFFYRREELALRVGLFISAAPLATAYAGTLAWLITSIPSSIAPWRLLLIAEGFPSLVMAAISYYWVPDRPGTAFWLKTNDERKIARRRLLVVREGDDDEEERDESSIGGDGKGIKWAQVFGAVKSTRNWLTALIFFSCNISFASLPIFMPTVIHSLGYTSITSQALSAPPYIFAFLVILLTTYFSDRYLQRSPFLILHGTIASSCYLLLAFLPHSGGWLTVKYLLLYPVTASLFSCISLAIPWMLNNSRGSSAKGAGMMLLNVVGQMGPLVGTRLYPDSQGPAYSWGMGVCGVAMAVVVACSLAVRIILIKRNRAHGEGGKAFRFIL</sequence>
<evidence type="ECO:0000313" key="10">
    <source>
        <dbReference type="Proteomes" id="UP000275078"/>
    </source>
</evidence>
<dbReference type="PROSITE" id="PS50850">
    <property type="entry name" value="MFS"/>
    <property type="match status" value="1"/>
</dbReference>
<dbReference type="GO" id="GO:0022857">
    <property type="term" value="F:transmembrane transporter activity"/>
    <property type="evidence" value="ECO:0007669"/>
    <property type="project" value="InterPro"/>
</dbReference>
<feature type="region of interest" description="Disordered" evidence="6">
    <location>
        <begin position="98"/>
        <end position="185"/>
    </location>
</feature>
<dbReference type="SUPFAM" id="SSF103473">
    <property type="entry name" value="MFS general substrate transporter"/>
    <property type="match status" value="1"/>
</dbReference>
<dbReference type="InterPro" id="IPR020846">
    <property type="entry name" value="MFS_dom"/>
</dbReference>
<dbReference type="STRING" id="1160509.A0A3N4HBB2"/>
<dbReference type="Pfam" id="PF07690">
    <property type="entry name" value="MFS_1"/>
    <property type="match status" value="1"/>
</dbReference>
<feature type="transmembrane region" description="Helical" evidence="7">
    <location>
        <begin position="455"/>
        <end position="474"/>
    </location>
</feature>
<gene>
    <name evidence="9" type="ORF">BJ508DRAFT_419802</name>
</gene>
<dbReference type="Proteomes" id="UP000275078">
    <property type="component" value="Unassembled WGS sequence"/>
</dbReference>
<feature type="transmembrane region" description="Helical" evidence="7">
    <location>
        <begin position="253"/>
        <end position="272"/>
    </location>
</feature>
<dbReference type="GO" id="GO:0016020">
    <property type="term" value="C:membrane"/>
    <property type="evidence" value="ECO:0007669"/>
    <property type="project" value="UniProtKB-SubCell"/>
</dbReference>
<feature type="domain" description="Major facilitator superfamily (MFS) profile" evidence="8">
    <location>
        <begin position="214"/>
        <end position="640"/>
    </location>
</feature>
<evidence type="ECO:0000256" key="3">
    <source>
        <dbReference type="ARBA" id="ARBA00022692"/>
    </source>
</evidence>
<feature type="transmembrane region" description="Helical" evidence="7">
    <location>
        <begin position="550"/>
        <end position="571"/>
    </location>
</feature>
<feature type="transmembrane region" description="Helical" evidence="7">
    <location>
        <begin position="520"/>
        <end position="538"/>
    </location>
</feature>
<feature type="transmembrane region" description="Helical" evidence="7">
    <location>
        <begin position="210"/>
        <end position="227"/>
    </location>
</feature>
<feature type="transmembrane region" description="Helical" evidence="7">
    <location>
        <begin position="609"/>
        <end position="635"/>
    </location>
</feature>
<feature type="transmembrane region" description="Helical" evidence="7">
    <location>
        <begin position="309"/>
        <end position="328"/>
    </location>
</feature>
<evidence type="ECO:0000256" key="6">
    <source>
        <dbReference type="SAM" id="MobiDB-lite"/>
    </source>
</evidence>
<evidence type="ECO:0000256" key="2">
    <source>
        <dbReference type="ARBA" id="ARBA00022448"/>
    </source>
</evidence>
<feature type="transmembrane region" description="Helical" evidence="7">
    <location>
        <begin position="372"/>
        <end position="392"/>
    </location>
</feature>
<feature type="transmembrane region" description="Helical" evidence="7">
    <location>
        <begin position="494"/>
        <end position="511"/>
    </location>
</feature>
<feature type="compositionally biased region" description="Basic and acidic residues" evidence="6">
    <location>
        <begin position="8"/>
        <end position="20"/>
    </location>
</feature>
<feature type="transmembrane region" description="Helical" evidence="7">
    <location>
        <begin position="279"/>
        <end position="297"/>
    </location>
</feature>
<organism evidence="9 10">
    <name type="scientific">Ascobolus immersus RN42</name>
    <dbReference type="NCBI Taxonomy" id="1160509"/>
    <lineage>
        <taxon>Eukaryota</taxon>
        <taxon>Fungi</taxon>
        <taxon>Dikarya</taxon>
        <taxon>Ascomycota</taxon>
        <taxon>Pezizomycotina</taxon>
        <taxon>Pezizomycetes</taxon>
        <taxon>Pezizales</taxon>
        <taxon>Ascobolaceae</taxon>
        <taxon>Ascobolus</taxon>
    </lineage>
</organism>
<feature type="transmembrane region" description="Helical" evidence="7">
    <location>
        <begin position="335"/>
        <end position="360"/>
    </location>
</feature>
<dbReference type="AlphaFoldDB" id="A0A3N4HBB2"/>
<feature type="region of interest" description="Disordered" evidence="6">
    <location>
        <begin position="1"/>
        <end position="76"/>
    </location>
</feature>
<keyword evidence="5 7" id="KW-0472">Membrane</keyword>
<dbReference type="Gene3D" id="1.20.1250.20">
    <property type="entry name" value="MFS general substrate transporter like domains"/>
    <property type="match status" value="2"/>
</dbReference>
<reference evidence="9 10" key="1">
    <citation type="journal article" date="2018" name="Nat. Ecol. Evol.">
        <title>Pezizomycetes genomes reveal the molecular basis of ectomycorrhizal truffle lifestyle.</title>
        <authorList>
            <person name="Murat C."/>
            <person name="Payen T."/>
            <person name="Noel B."/>
            <person name="Kuo A."/>
            <person name="Morin E."/>
            <person name="Chen J."/>
            <person name="Kohler A."/>
            <person name="Krizsan K."/>
            <person name="Balestrini R."/>
            <person name="Da Silva C."/>
            <person name="Montanini B."/>
            <person name="Hainaut M."/>
            <person name="Levati E."/>
            <person name="Barry K.W."/>
            <person name="Belfiori B."/>
            <person name="Cichocki N."/>
            <person name="Clum A."/>
            <person name="Dockter R.B."/>
            <person name="Fauchery L."/>
            <person name="Guy J."/>
            <person name="Iotti M."/>
            <person name="Le Tacon F."/>
            <person name="Lindquist E.A."/>
            <person name="Lipzen A."/>
            <person name="Malagnac F."/>
            <person name="Mello A."/>
            <person name="Molinier V."/>
            <person name="Miyauchi S."/>
            <person name="Poulain J."/>
            <person name="Riccioni C."/>
            <person name="Rubini A."/>
            <person name="Sitrit Y."/>
            <person name="Splivallo R."/>
            <person name="Traeger S."/>
            <person name="Wang M."/>
            <person name="Zifcakova L."/>
            <person name="Wipf D."/>
            <person name="Zambonelli A."/>
            <person name="Paolocci F."/>
            <person name="Nowrousian M."/>
            <person name="Ottonello S."/>
            <person name="Baldrian P."/>
            <person name="Spatafora J.W."/>
            <person name="Henrissat B."/>
            <person name="Nagy L.G."/>
            <person name="Aury J.M."/>
            <person name="Wincker P."/>
            <person name="Grigoriev I.V."/>
            <person name="Bonfante P."/>
            <person name="Martin F.M."/>
        </authorList>
    </citation>
    <scope>NUCLEOTIDE SEQUENCE [LARGE SCALE GENOMIC DNA]</scope>
    <source>
        <strain evidence="9 10">RN42</strain>
    </source>
</reference>
<protein>
    <submittedName>
        <fullName evidence="9">MFS general substrate transporter</fullName>
    </submittedName>
</protein>
<evidence type="ECO:0000256" key="4">
    <source>
        <dbReference type="ARBA" id="ARBA00022989"/>
    </source>
</evidence>
<keyword evidence="3 7" id="KW-0812">Transmembrane</keyword>
<proteinExistence type="predicted"/>
<evidence type="ECO:0000313" key="9">
    <source>
        <dbReference type="EMBL" id="RPA71749.1"/>
    </source>
</evidence>
<name>A0A3N4HBB2_ASCIM</name>
<evidence type="ECO:0000256" key="7">
    <source>
        <dbReference type="SAM" id="Phobius"/>
    </source>
</evidence>
<dbReference type="PANTHER" id="PTHR43791">
    <property type="entry name" value="PERMEASE-RELATED"/>
    <property type="match status" value="1"/>
</dbReference>
<evidence type="ECO:0000259" key="8">
    <source>
        <dbReference type="PROSITE" id="PS50850"/>
    </source>
</evidence>
<keyword evidence="4 7" id="KW-1133">Transmembrane helix</keyword>
<dbReference type="FunFam" id="1.20.1250.20:FF:000018">
    <property type="entry name" value="MFS transporter permease"/>
    <property type="match status" value="1"/>
</dbReference>
<feature type="transmembrane region" description="Helical" evidence="7">
    <location>
        <begin position="583"/>
        <end position="603"/>
    </location>
</feature>
<accession>A0A3N4HBB2</accession>
<dbReference type="OrthoDB" id="2985014at2759"/>
<dbReference type="PANTHER" id="PTHR43791:SF27">
    <property type="entry name" value="TRANSPORTER, PUTATIVE (AFU_ORTHOLOGUE AFUA_2G15730)-RELATED"/>
    <property type="match status" value="1"/>
</dbReference>
<dbReference type="InterPro" id="IPR036259">
    <property type="entry name" value="MFS_trans_sf"/>
</dbReference>
<dbReference type="FunFam" id="1.20.1250.20:FF:000013">
    <property type="entry name" value="MFS general substrate transporter"/>
    <property type="match status" value="1"/>
</dbReference>
<keyword evidence="2" id="KW-0813">Transport</keyword>
<evidence type="ECO:0000256" key="5">
    <source>
        <dbReference type="ARBA" id="ARBA00023136"/>
    </source>
</evidence>
<dbReference type="InterPro" id="IPR011701">
    <property type="entry name" value="MFS"/>
</dbReference>
<dbReference type="EMBL" id="ML119902">
    <property type="protein sequence ID" value="RPA71749.1"/>
    <property type="molecule type" value="Genomic_DNA"/>
</dbReference>
<keyword evidence="10" id="KW-1185">Reference proteome</keyword>
<comment type="subcellular location">
    <subcellularLocation>
        <location evidence="1">Membrane</location>
        <topology evidence="1">Multi-pass membrane protein</topology>
    </subcellularLocation>
</comment>
<evidence type="ECO:0000256" key="1">
    <source>
        <dbReference type="ARBA" id="ARBA00004141"/>
    </source>
</evidence>